<dbReference type="SUPFAM" id="SSF56436">
    <property type="entry name" value="C-type lectin-like"/>
    <property type="match status" value="1"/>
</dbReference>
<evidence type="ECO:0000259" key="3">
    <source>
        <dbReference type="PROSITE" id="PS50011"/>
    </source>
</evidence>
<dbReference type="InterPro" id="IPR000719">
    <property type="entry name" value="Prot_kinase_dom"/>
</dbReference>
<dbReference type="GO" id="GO:0120147">
    <property type="term" value="F:formylglycine-generating oxidase activity"/>
    <property type="evidence" value="ECO:0007669"/>
    <property type="project" value="TreeGrafter"/>
</dbReference>
<gene>
    <name evidence="4" type="ORF">GS597_05685</name>
</gene>
<feature type="compositionally biased region" description="Polar residues" evidence="2">
    <location>
        <begin position="324"/>
        <end position="333"/>
    </location>
</feature>
<dbReference type="PANTHER" id="PTHR23150:SF19">
    <property type="entry name" value="FORMYLGLYCINE-GENERATING ENZYME"/>
    <property type="match status" value="1"/>
</dbReference>
<dbReference type="Gene3D" id="3.30.200.20">
    <property type="entry name" value="Phosphorylase Kinase, domain 1"/>
    <property type="match status" value="1"/>
</dbReference>
<keyword evidence="1" id="KW-0547">Nucleotide-binding</keyword>
<evidence type="ECO:0000256" key="2">
    <source>
        <dbReference type="SAM" id="MobiDB-lite"/>
    </source>
</evidence>
<reference evidence="4" key="1">
    <citation type="submission" date="2019-12" db="EMBL/GenBank/DDBJ databases">
        <title>High-Quality draft genome sequences of three cyanobacteria isolated from the limestone walls of the Old Cathedral of Coimbra.</title>
        <authorList>
            <person name="Tiago I."/>
            <person name="Soares F."/>
            <person name="Portugal A."/>
        </authorList>
    </citation>
    <scope>NUCLEOTIDE SEQUENCE [LARGE SCALE GENOMIC DNA]</scope>
    <source>
        <strain evidence="4">C</strain>
    </source>
</reference>
<dbReference type="NCBIfam" id="NF045510">
    <property type="entry name" value="4Cys_prefix_kin"/>
    <property type="match status" value="1"/>
</dbReference>
<evidence type="ECO:0000313" key="4">
    <source>
        <dbReference type="EMBL" id="NCJ06011.1"/>
    </source>
</evidence>
<dbReference type="PANTHER" id="PTHR23150">
    <property type="entry name" value="SULFATASE MODIFYING FACTOR 1, 2"/>
    <property type="match status" value="1"/>
</dbReference>
<dbReference type="InterPro" id="IPR051043">
    <property type="entry name" value="Sulfatase_Mod_Factor_Kinase"/>
</dbReference>
<dbReference type="Pfam" id="PF03781">
    <property type="entry name" value="FGE-sulfatase"/>
    <property type="match status" value="1"/>
</dbReference>
<dbReference type="InterPro" id="IPR016187">
    <property type="entry name" value="CTDL_fold"/>
</dbReference>
<feature type="region of interest" description="Disordered" evidence="2">
    <location>
        <begin position="384"/>
        <end position="413"/>
    </location>
</feature>
<dbReference type="Pfam" id="PF00069">
    <property type="entry name" value="Pkinase"/>
    <property type="match status" value="1"/>
</dbReference>
<accession>A0A8K1ZXV3</accession>
<dbReference type="GO" id="GO:0005524">
    <property type="term" value="F:ATP binding"/>
    <property type="evidence" value="ECO:0007669"/>
    <property type="project" value="UniProtKB-UniRule"/>
</dbReference>
<dbReference type="RefSeq" id="WP_161824486.1">
    <property type="nucleotide sequence ID" value="NZ_WVIC01000008.1"/>
</dbReference>
<dbReference type="EMBL" id="WVIC01000008">
    <property type="protein sequence ID" value="NCJ06011.1"/>
    <property type="molecule type" value="Genomic_DNA"/>
</dbReference>
<keyword evidence="5" id="KW-1185">Reference proteome</keyword>
<feature type="region of interest" description="Disordered" evidence="2">
    <location>
        <begin position="315"/>
        <end position="352"/>
    </location>
</feature>
<proteinExistence type="predicted"/>
<dbReference type="SMART" id="SM00220">
    <property type="entry name" value="S_TKc"/>
    <property type="match status" value="1"/>
</dbReference>
<dbReference type="Gene3D" id="1.10.510.10">
    <property type="entry name" value="Transferase(Phosphotransferase) domain 1"/>
    <property type="match status" value="1"/>
</dbReference>
<dbReference type="Gene3D" id="3.90.1580.10">
    <property type="entry name" value="paralog of FGE (formylglycine-generating enzyme)"/>
    <property type="match status" value="1"/>
</dbReference>
<dbReference type="AlphaFoldDB" id="A0A8K1ZXV3"/>
<feature type="binding site" evidence="1">
    <location>
        <position position="66"/>
    </location>
    <ligand>
        <name>ATP</name>
        <dbReference type="ChEBI" id="CHEBI:30616"/>
    </ligand>
</feature>
<dbReference type="CDD" id="cd14014">
    <property type="entry name" value="STKc_PknB_like"/>
    <property type="match status" value="1"/>
</dbReference>
<keyword evidence="1" id="KW-0067">ATP-binding</keyword>
<dbReference type="Proteomes" id="UP000607397">
    <property type="component" value="Unassembled WGS sequence"/>
</dbReference>
<dbReference type="InterPro" id="IPR042095">
    <property type="entry name" value="SUMF_sf"/>
</dbReference>
<dbReference type="GO" id="GO:0004672">
    <property type="term" value="F:protein kinase activity"/>
    <property type="evidence" value="ECO:0007669"/>
    <property type="project" value="InterPro"/>
</dbReference>
<dbReference type="InterPro" id="IPR005532">
    <property type="entry name" value="SUMF_dom"/>
</dbReference>
<feature type="compositionally biased region" description="Low complexity" evidence="2">
    <location>
        <begin position="399"/>
        <end position="413"/>
    </location>
</feature>
<name>A0A8K1ZXV3_9CYAN</name>
<evidence type="ECO:0000313" key="5">
    <source>
        <dbReference type="Proteomes" id="UP000607397"/>
    </source>
</evidence>
<dbReference type="PROSITE" id="PS50011">
    <property type="entry name" value="PROTEIN_KINASE_DOM"/>
    <property type="match status" value="1"/>
</dbReference>
<dbReference type="InterPro" id="IPR011009">
    <property type="entry name" value="Kinase-like_dom_sf"/>
</dbReference>
<dbReference type="InterPro" id="IPR017441">
    <property type="entry name" value="Protein_kinase_ATP_BS"/>
</dbReference>
<comment type="caution">
    <text evidence="4">The sequence shown here is derived from an EMBL/GenBank/DDBJ whole genome shotgun (WGS) entry which is preliminary data.</text>
</comment>
<dbReference type="SUPFAM" id="SSF56112">
    <property type="entry name" value="Protein kinase-like (PK-like)"/>
    <property type="match status" value="1"/>
</dbReference>
<organism evidence="4 5">
    <name type="scientific">Petrachloros mirabilis ULC683</name>
    <dbReference type="NCBI Taxonomy" id="2781853"/>
    <lineage>
        <taxon>Bacteria</taxon>
        <taxon>Bacillati</taxon>
        <taxon>Cyanobacteriota</taxon>
        <taxon>Cyanophyceae</taxon>
        <taxon>Synechococcales</taxon>
        <taxon>Petrachlorosaceae</taxon>
        <taxon>Petrachloros</taxon>
        <taxon>Petrachloros mirabilis</taxon>
    </lineage>
</organism>
<dbReference type="PROSITE" id="PS00107">
    <property type="entry name" value="PROTEIN_KINASE_ATP"/>
    <property type="match status" value="1"/>
</dbReference>
<protein>
    <submittedName>
        <fullName evidence="4">SUMF1/EgtB/PvdO family nonheme iron enzyme</fullName>
    </submittedName>
</protein>
<evidence type="ECO:0000256" key="1">
    <source>
        <dbReference type="PROSITE-ProRule" id="PRU10141"/>
    </source>
</evidence>
<feature type="domain" description="Protein kinase" evidence="3">
    <location>
        <begin position="36"/>
        <end position="297"/>
    </location>
</feature>
<sequence>MICCLNPDCPQPRNPDYSEYCQQCGTPLVKLLRYRYRIYDLIGQGGFGRTYLAEDTDKLNEKCVVKQFAFRGEGSYASQKARELFAAEARKLQELGNHAQIPALYAYFTVDERQYLVQQWIEGQNLLTEVKQSVFCEDQIRQLLLDLLPVLSFIHERGVVHRDIKPENLMRQQQDGRLMLIDFGVAKTSTLAQMAVTGTTLGSQGYSSKEQLLEGKATSSSDLFSLGATCFHLLTGHPPFQLFINFGYSWVERWQDYVQSPVSAELTTVISKLLQAESQRRYQSAAEVLAALGSPLPTASRVVPASLLTAEVSSNMPAPVRPSRSASTPTLQPISPEPVKETDFVETQSTRPSRRTVLIGLGSIGFMGTLAIGATINVINQLGNQSPTEEPQEGGLGNPGESPPNSSEPSSEEVLTVDAQGQIIERRPLGRIEVYQEDLGNGVSLDLVAIPGGTFLMGSPDSELGRDNNESPQHEVRIPPFWMGQYAITQAQWRAVAALPQVSRALDPDPANFKGANRPVEDVSLWEAVEFCNRLSVATDIAYRLPSEAEWEYACRAGTTTPFHYGDTLTDALANYDATDGYANGPTGRYREQTTEVGSFPPNALGLYDMHGNVWEWCADHWHDNYIGVPTDGAAWLTDNDNHFRLLRGGSWLVVPRLCRSANRFRYGPGVRFGSVGFRVVSSSVSRTS</sequence>